<gene>
    <name evidence="2" type="ORF">P171DRAFT_525574</name>
</gene>
<feature type="region of interest" description="Disordered" evidence="1">
    <location>
        <begin position="95"/>
        <end position="122"/>
    </location>
</feature>
<comment type="caution">
    <text evidence="2">The sequence shown here is derived from an EMBL/GenBank/DDBJ whole genome shotgun (WGS) entry which is preliminary data.</text>
</comment>
<dbReference type="Proteomes" id="UP000799764">
    <property type="component" value="Unassembled WGS sequence"/>
</dbReference>
<sequence>MFLTKNGELLEIDISAKFTHYPFTGVTGRLYPVVGTSVPGVKVRVNFGNDLVSTPFVWTPGNEADSGIAFVNGKEEALARKPLLRRRTTNVVNDLKTANGASEGEDASAGAEAPTAVDVQPASIKAVA</sequence>
<protein>
    <submittedName>
        <fullName evidence="2">Uncharacterized protein</fullName>
    </submittedName>
</protein>
<dbReference type="AlphaFoldDB" id="A0A9P4P7Z8"/>
<evidence type="ECO:0000256" key="1">
    <source>
        <dbReference type="SAM" id="MobiDB-lite"/>
    </source>
</evidence>
<feature type="compositionally biased region" description="Low complexity" evidence="1">
    <location>
        <begin position="98"/>
        <end position="113"/>
    </location>
</feature>
<dbReference type="Gene3D" id="2.60.120.920">
    <property type="match status" value="1"/>
</dbReference>
<dbReference type="InterPro" id="IPR043136">
    <property type="entry name" value="B30.2/SPRY_sf"/>
</dbReference>
<keyword evidence="3" id="KW-1185">Reference proteome</keyword>
<evidence type="ECO:0000313" key="2">
    <source>
        <dbReference type="EMBL" id="KAF2438992.1"/>
    </source>
</evidence>
<proteinExistence type="predicted"/>
<name>A0A9P4P7Z8_9PLEO</name>
<reference evidence="2" key="1">
    <citation type="journal article" date="2020" name="Stud. Mycol.">
        <title>101 Dothideomycetes genomes: a test case for predicting lifestyles and emergence of pathogens.</title>
        <authorList>
            <person name="Haridas S."/>
            <person name="Albert R."/>
            <person name="Binder M."/>
            <person name="Bloem J."/>
            <person name="Labutti K."/>
            <person name="Salamov A."/>
            <person name="Andreopoulos B."/>
            <person name="Baker S."/>
            <person name="Barry K."/>
            <person name="Bills G."/>
            <person name="Bluhm B."/>
            <person name="Cannon C."/>
            <person name="Castanera R."/>
            <person name="Culley D."/>
            <person name="Daum C."/>
            <person name="Ezra D."/>
            <person name="Gonzalez J."/>
            <person name="Henrissat B."/>
            <person name="Kuo A."/>
            <person name="Liang C."/>
            <person name="Lipzen A."/>
            <person name="Lutzoni F."/>
            <person name="Magnuson J."/>
            <person name="Mondo S."/>
            <person name="Nolan M."/>
            <person name="Ohm R."/>
            <person name="Pangilinan J."/>
            <person name="Park H.-J."/>
            <person name="Ramirez L."/>
            <person name="Alfaro M."/>
            <person name="Sun H."/>
            <person name="Tritt A."/>
            <person name="Yoshinaga Y."/>
            <person name="Zwiers L.-H."/>
            <person name="Turgeon B."/>
            <person name="Goodwin S."/>
            <person name="Spatafora J."/>
            <person name="Crous P."/>
            <person name="Grigoriev I."/>
        </authorList>
    </citation>
    <scope>NUCLEOTIDE SEQUENCE</scope>
    <source>
        <strain evidence="2">CBS 690.94</strain>
    </source>
</reference>
<dbReference type="EMBL" id="MU001510">
    <property type="protein sequence ID" value="KAF2438992.1"/>
    <property type="molecule type" value="Genomic_DNA"/>
</dbReference>
<organism evidence="2 3">
    <name type="scientific">Karstenula rhodostoma CBS 690.94</name>
    <dbReference type="NCBI Taxonomy" id="1392251"/>
    <lineage>
        <taxon>Eukaryota</taxon>
        <taxon>Fungi</taxon>
        <taxon>Dikarya</taxon>
        <taxon>Ascomycota</taxon>
        <taxon>Pezizomycotina</taxon>
        <taxon>Dothideomycetes</taxon>
        <taxon>Pleosporomycetidae</taxon>
        <taxon>Pleosporales</taxon>
        <taxon>Massarineae</taxon>
        <taxon>Didymosphaeriaceae</taxon>
        <taxon>Karstenula</taxon>
    </lineage>
</organism>
<evidence type="ECO:0000313" key="3">
    <source>
        <dbReference type="Proteomes" id="UP000799764"/>
    </source>
</evidence>
<accession>A0A9P4P7Z8</accession>